<gene>
    <name evidence="3" type="ORF">K443DRAFT_685274</name>
</gene>
<keyword evidence="1" id="KW-0175">Coiled coil</keyword>
<evidence type="ECO:0000256" key="2">
    <source>
        <dbReference type="SAM" id="MobiDB-lite"/>
    </source>
</evidence>
<dbReference type="Proteomes" id="UP000054477">
    <property type="component" value="Unassembled WGS sequence"/>
</dbReference>
<evidence type="ECO:0000256" key="1">
    <source>
        <dbReference type="SAM" id="Coils"/>
    </source>
</evidence>
<reference evidence="3 4" key="1">
    <citation type="submission" date="2014-04" db="EMBL/GenBank/DDBJ databases">
        <authorList>
            <consortium name="DOE Joint Genome Institute"/>
            <person name="Kuo A."/>
            <person name="Kohler A."/>
            <person name="Nagy L.G."/>
            <person name="Floudas D."/>
            <person name="Copeland A."/>
            <person name="Barry K.W."/>
            <person name="Cichocki N."/>
            <person name="Veneault-Fourrey C."/>
            <person name="LaButti K."/>
            <person name="Lindquist E.A."/>
            <person name="Lipzen A."/>
            <person name="Lundell T."/>
            <person name="Morin E."/>
            <person name="Murat C."/>
            <person name="Sun H."/>
            <person name="Tunlid A."/>
            <person name="Henrissat B."/>
            <person name="Grigoriev I.V."/>
            <person name="Hibbett D.S."/>
            <person name="Martin F."/>
            <person name="Nordberg H.P."/>
            <person name="Cantor M.N."/>
            <person name="Hua S.X."/>
        </authorList>
    </citation>
    <scope>NUCLEOTIDE SEQUENCE [LARGE SCALE GENOMIC DNA]</scope>
    <source>
        <strain evidence="3 4">LaAM-08-1</strain>
    </source>
</reference>
<dbReference type="HOGENOM" id="CLU_033651_4_0_1"/>
<protein>
    <submittedName>
        <fullName evidence="3">Uncharacterized protein</fullName>
    </submittedName>
</protein>
<evidence type="ECO:0000313" key="4">
    <source>
        <dbReference type="Proteomes" id="UP000054477"/>
    </source>
</evidence>
<sequence>MPTDETRPSYGGDGKPTRIPSSKDGRGEIEPIPQVKPGTRYIYYRLYTKDGPLESNHPIYSNDRFISRIASTSVRPPQTAASLTKYLCKIEGLELRKCALYQSPSDKTALDDSTRLLFRGTSGPGPSDVDPVALIVDVRAAEKRSQALNAVESQELLERDYEQRYMHYRVYDDYGEIVSKTSFGENTPTLGRVNILSVPPPYTVFSLKSCIIKSEDILGHNVQLFEDEASDSAMNDSDALTLLPDTFPGCIEDLPIAITYESGTKNGSADNEDPNEIQTRELREALSQMKKELEEANLTHARQLEVVNRKHGRELEGASRKHARELEESNRKHAHELAEVRDGWKKAKETHEREINEGLSTLRQLKVPLTFTKKLKANEDSDFSPDATWHSVKTGEIFYTDGIYRKEKYRGRSKTSEYGCYLATNSSGKLASWTDFC</sequence>
<proteinExistence type="predicted"/>
<dbReference type="EMBL" id="KN838911">
    <property type="protein sequence ID" value="KIJ92417.1"/>
    <property type="molecule type" value="Genomic_DNA"/>
</dbReference>
<accession>A0A0C9X7T2</accession>
<organism evidence="3 4">
    <name type="scientific">Laccaria amethystina LaAM-08-1</name>
    <dbReference type="NCBI Taxonomy" id="1095629"/>
    <lineage>
        <taxon>Eukaryota</taxon>
        <taxon>Fungi</taxon>
        <taxon>Dikarya</taxon>
        <taxon>Basidiomycota</taxon>
        <taxon>Agaricomycotina</taxon>
        <taxon>Agaricomycetes</taxon>
        <taxon>Agaricomycetidae</taxon>
        <taxon>Agaricales</taxon>
        <taxon>Agaricineae</taxon>
        <taxon>Hydnangiaceae</taxon>
        <taxon>Laccaria</taxon>
    </lineage>
</organism>
<dbReference type="OrthoDB" id="10355090at2759"/>
<feature type="coiled-coil region" evidence="1">
    <location>
        <begin position="275"/>
        <end position="310"/>
    </location>
</feature>
<name>A0A0C9X7T2_9AGAR</name>
<evidence type="ECO:0000313" key="3">
    <source>
        <dbReference type="EMBL" id="KIJ92417.1"/>
    </source>
</evidence>
<feature type="region of interest" description="Disordered" evidence="2">
    <location>
        <begin position="1"/>
        <end position="32"/>
    </location>
</feature>
<dbReference type="AlphaFoldDB" id="A0A0C9X7T2"/>
<keyword evidence="4" id="KW-1185">Reference proteome</keyword>
<reference evidence="4" key="2">
    <citation type="submission" date="2015-01" db="EMBL/GenBank/DDBJ databases">
        <title>Evolutionary Origins and Diversification of the Mycorrhizal Mutualists.</title>
        <authorList>
            <consortium name="DOE Joint Genome Institute"/>
            <consortium name="Mycorrhizal Genomics Consortium"/>
            <person name="Kohler A."/>
            <person name="Kuo A."/>
            <person name="Nagy L.G."/>
            <person name="Floudas D."/>
            <person name="Copeland A."/>
            <person name="Barry K.W."/>
            <person name="Cichocki N."/>
            <person name="Veneault-Fourrey C."/>
            <person name="LaButti K."/>
            <person name="Lindquist E.A."/>
            <person name="Lipzen A."/>
            <person name="Lundell T."/>
            <person name="Morin E."/>
            <person name="Murat C."/>
            <person name="Riley R."/>
            <person name="Ohm R."/>
            <person name="Sun H."/>
            <person name="Tunlid A."/>
            <person name="Henrissat B."/>
            <person name="Grigoriev I.V."/>
            <person name="Hibbett D.S."/>
            <person name="Martin F."/>
        </authorList>
    </citation>
    <scope>NUCLEOTIDE SEQUENCE [LARGE SCALE GENOMIC DNA]</scope>
    <source>
        <strain evidence="4">LaAM-08-1</strain>
    </source>
</reference>
<feature type="region of interest" description="Disordered" evidence="2">
    <location>
        <begin position="313"/>
        <end position="334"/>
    </location>
</feature>